<evidence type="ECO:0000313" key="3">
    <source>
        <dbReference type="Proteomes" id="UP000184267"/>
    </source>
</evidence>
<dbReference type="EMBL" id="MNAD01000899">
    <property type="protein sequence ID" value="OJT09589.1"/>
    <property type="molecule type" value="Genomic_DNA"/>
</dbReference>
<gene>
    <name evidence="2" type="ORF">TRAPUB_13966</name>
</gene>
<protein>
    <submittedName>
        <fullName evidence="2">Uncharacterized protein</fullName>
    </submittedName>
</protein>
<evidence type="ECO:0000313" key="2">
    <source>
        <dbReference type="EMBL" id="OJT09589.1"/>
    </source>
</evidence>
<accession>A0A1M2VPR0</accession>
<keyword evidence="3" id="KW-1185">Reference proteome</keyword>
<proteinExistence type="predicted"/>
<organism evidence="2 3">
    <name type="scientific">Trametes pubescens</name>
    <name type="common">White-rot fungus</name>
    <dbReference type="NCBI Taxonomy" id="154538"/>
    <lineage>
        <taxon>Eukaryota</taxon>
        <taxon>Fungi</taxon>
        <taxon>Dikarya</taxon>
        <taxon>Basidiomycota</taxon>
        <taxon>Agaricomycotina</taxon>
        <taxon>Agaricomycetes</taxon>
        <taxon>Polyporales</taxon>
        <taxon>Polyporaceae</taxon>
        <taxon>Trametes</taxon>
    </lineage>
</organism>
<feature type="region of interest" description="Disordered" evidence="1">
    <location>
        <begin position="83"/>
        <end position="117"/>
    </location>
</feature>
<evidence type="ECO:0000256" key="1">
    <source>
        <dbReference type="SAM" id="MobiDB-lite"/>
    </source>
</evidence>
<sequence length="117" mass="12345">MAREVASKQVTGAAHGNACCEDGDTPEVHQAPGGEDLAATIALAIPPWVGIVQVIVQLGSVYQVQPAQSIGIQWEDILRDDELADERRERGPQVKAGLGSSNGPWGASKEVLEGEVF</sequence>
<dbReference type="Proteomes" id="UP000184267">
    <property type="component" value="Unassembled WGS sequence"/>
</dbReference>
<feature type="region of interest" description="Disordered" evidence="1">
    <location>
        <begin position="1"/>
        <end position="32"/>
    </location>
</feature>
<reference evidence="2 3" key="1">
    <citation type="submission" date="2016-10" db="EMBL/GenBank/DDBJ databases">
        <title>Genome sequence of the basidiomycete white-rot fungus Trametes pubescens.</title>
        <authorList>
            <person name="Makela M.R."/>
            <person name="Granchi Z."/>
            <person name="Peng M."/>
            <person name="De Vries R.P."/>
            <person name="Grigoriev I."/>
            <person name="Riley R."/>
            <person name="Hilden K."/>
        </authorList>
    </citation>
    <scope>NUCLEOTIDE SEQUENCE [LARGE SCALE GENOMIC DNA]</scope>
    <source>
        <strain evidence="2 3">FBCC735</strain>
    </source>
</reference>
<feature type="compositionally biased region" description="Basic and acidic residues" evidence="1">
    <location>
        <begin position="83"/>
        <end position="92"/>
    </location>
</feature>
<comment type="caution">
    <text evidence="2">The sequence shown here is derived from an EMBL/GenBank/DDBJ whole genome shotgun (WGS) entry which is preliminary data.</text>
</comment>
<dbReference type="AlphaFoldDB" id="A0A1M2VPR0"/>
<name>A0A1M2VPR0_TRAPU</name>